<name>A0ABQ3PGU3_9ACTN</name>
<protein>
    <recommendedName>
        <fullName evidence="3">Transposase</fullName>
    </recommendedName>
</protein>
<sequence length="66" mass="7280">MTCPNGLGHGKTVYERHRLWSADGTWERLLQQVQAAADAAGEIGWDISVDPPSCTWIMNDSLQGTH</sequence>
<organism evidence="1 2">
    <name type="scientific">Streptomyces hydrogenans</name>
    <dbReference type="NCBI Taxonomy" id="1873719"/>
    <lineage>
        <taxon>Bacteria</taxon>
        <taxon>Bacillati</taxon>
        <taxon>Actinomycetota</taxon>
        <taxon>Actinomycetes</taxon>
        <taxon>Kitasatosporales</taxon>
        <taxon>Streptomycetaceae</taxon>
        <taxon>Streptomyces</taxon>
    </lineage>
</organism>
<evidence type="ECO:0008006" key="3">
    <source>
        <dbReference type="Google" id="ProtNLM"/>
    </source>
</evidence>
<dbReference type="Proteomes" id="UP001052739">
    <property type="component" value="Unassembled WGS sequence"/>
</dbReference>
<accession>A0ABQ3PGU3</accession>
<gene>
    <name evidence="1" type="ORF">Shyd_56070</name>
</gene>
<evidence type="ECO:0000313" key="2">
    <source>
        <dbReference type="Proteomes" id="UP001052739"/>
    </source>
</evidence>
<proteinExistence type="predicted"/>
<keyword evidence="2" id="KW-1185">Reference proteome</keyword>
<evidence type="ECO:0000313" key="1">
    <source>
        <dbReference type="EMBL" id="GHI24236.1"/>
    </source>
</evidence>
<dbReference type="EMBL" id="BNDW01000043">
    <property type="protein sequence ID" value="GHI24236.1"/>
    <property type="molecule type" value="Genomic_DNA"/>
</dbReference>
<comment type="caution">
    <text evidence="1">The sequence shown here is derived from an EMBL/GenBank/DDBJ whole genome shotgun (WGS) entry which is preliminary data.</text>
</comment>
<reference evidence="1" key="1">
    <citation type="submission" date="2024-05" db="EMBL/GenBank/DDBJ databases">
        <title>Whole genome shotgun sequence of Streptomyces hydrogenans NBRC 13475.</title>
        <authorList>
            <person name="Komaki H."/>
            <person name="Tamura T."/>
        </authorList>
    </citation>
    <scope>NUCLEOTIDE SEQUENCE</scope>
    <source>
        <strain evidence="1">NBRC 13475</strain>
    </source>
</reference>